<dbReference type="AlphaFoldDB" id="A0A1C3E9U5"/>
<dbReference type="Gene3D" id="2.60.200.20">
    <property type="match status" value="1"/>
</dbReference>
<evidence type="ECO:0000313" key="9">
    <source>
        <dbReference type="EMBL" id="ODA29990.1"/>
    </source>
</evidence>
<dbReference type="Gene3D" id="3.30.200.20">
    <property type="entry name" value="Phosphorylase Kinase, domain 1"/>
    <property type="match status" value="1"/>
</dbReference>
<dbReference type="STRING" id="1841610.A6X21_06530"/>
<feature type="domain" description="FHA" evidence="7">
    <location>
        <begin position="45"/>
        <end position="94"/>
    </location>
</feature>
<dbReference type="SMART" id="SM00220">
    <property type="entry name" value="S_TKc"/>
    <property type="match status" value="1"/>
</dbReference>
<dbReference type="SMART" id="SM00240">
    <property type="entry name" value="FHA"/>
    <property type="match status" value="1"/>
</dbReference>
<dbReference type="PROSITE" id="PS50006">
    <property type="entry name" value="FHA_DOMAIN"/>
    <property type="match status" value="1"/>
</dbReference>
<organism evidence="9 10">
    <name type="scientific">Planctopirus hydrillae</name>
    <dbReference type="NCBI Taxonomy" id="1841610"/>
    <lineage>
        <taxon>Bacteria</taxon>
        <taxon>Pseudomonadati</taxon>
        <taxon>Planctomycetota</taxon>
        <taxon>Planctomycetia</taxon>
        <taxon>Planctomycetales</taxon>
        <taxon>Planctomycetaceae</taxon>
        <taxon>Planctopirus</taxon>
    </lineage>
</organism>
<dbReference type="GO" id="GO:0005524">
    <property type="term" value="F:ATP binding"/>
    <property type="evidence" value="ECO:0007669"/>
    <property type="project" value="UniProtKB-KW"/>
</dbReference>
<dbReference type="PROSITE" id="PS50011">
    <property type="entry name" value="PROTEIN_KINASE_DOM"/>
    <property type="match status" value="1"/>
</dbReference>
<dbReference type="SUPFAM" id="SSF49879">
    <property type="entry name" value="SMAD/FHA domain"/>
    <property type="match status" value="1"/>
</dbReference>
<feature type="compositionally biased region" description="Basic and acidic residues" evidence="6">
    <location>
        <begin position="10"/>
        <end position="23"/>
    </location>
</feature>
<comment type="caution">
    <text evidence="9">The sequence shown here is derived from an EMBL/GenBank/DDBJ whole genome shotgun (WGS) entry which is preliminary data.</text>
</comment>
<dbReference type="Pfam" id="PF00069">
    <property type="entry name" value="Pkinase"/>
    <property type="match status" value="1"/>
</dbReference>
<dbReference type="Proteomes" id="UP000094828">
    <property type="component" value="Unassembled WGS sequence"/>
</dbReference>
<evidence type="ECO:0000256" key="3">
    <source>
        <dbReference type="ARBA" id="ARBA00022741"/>
    </source>
</evidence>
<dbReference type="Gene3D" id="1.10.510.10">
    <property type="entry name" value="Transferase(Phosphotransferase) domain 1"/>
    <property type="match status" value="1"/>
</dbReference>
<keyword evidence="5" id="KW-0067">ATP-binding</keyword>
<evidence type="ECO:0000256" key="5">
    <source>
        <dbReference type="ARBA" id="ARBA00022840"/>
    </source>
</evidence>
<dbReference type="EMBL" id="LYDR01000116">
    <property type="protein sequence ID" value="ODA29990.1"/>
    <property type="molecule type" value="Genomic_DNA"/>
</dbReference>
<dbReference type="CDD" id="cd00060">
    <property type="entry name" value="FHA"/>
    <property type="match status" value="1"/>
</dbReference>
<dbReference type="InterPro" id="IPR008271">
    <property type="entry name" value="Ser/Thr_kinase_AS"/>
</dbReference>
<dbReference type="PROSITE" id="PS00108">
    <property type="entry name" value="PROTEIN_KINASE_ST"/>
    <property type="match status" value="1"/>
</dbReference>
<evidence type="ECO:0000256" key="6">
    <source>
        <dbReference type="SAM" id="MobiDB-lite"/>
    </source>
</evidence>
<dbReference type="GO" id="GO:0004674">
    <property type="term" value="F:protein serine/threonine kinase activity"/>
    <property type="evidence" value="ECO:0007669"/>
    <property type="project" value="UniProtKB-KW"/>
</dbReference>
<feature type="compositionally biased region" description="Polar residues" evidence="6">
    <location>
        <begin position="444"/>
        <end position="453"/>
    </location>
</feature>
<feature type="region of interest" description="Disordered" evidence="6">
    <location>
        <begin position="431"/>
        <end position="453"/>
    </location>
</feature>
<keyword evidence="4" id="KW-0418">Kinase</keyword>
<evidence type="ECO:0000256" key="4">
    <source>
        <dbReference type="ARBA" id="ARBA00022777"/>
    </source>
</evidence>
<evidence type="ECO:0000259" key="7">
    <source>
        <dbReference type="PROSITE" id="PS50006"/>
    </source>
</evidence>
<name>A0A1C3E9U5_9PLAN</name>
<dbReference type="InterPro" id="IPR008984">
    <property type="entry name" value="SMAD_FHA_dom_sf"/>
</dbReference>
<dbReference type="InterPro" id="IPR011009">
    <property type="entry name" value="Kinase-like_dom_sf"/>
</dbReference>
<reference evidence="9 10" key="1">
    <citation type="submission" date="2016-05" db="EMBL/GenBank/DDBJ databases">
        <title>Genomic and physiological characterization of Planctopirus sp. isolated from fresh water lake.</title>
        <authorList>
            <person name="Subhash Y."/>
            <person name="Ramana C."/>
        </authorList>
    </citation>
    <scope>NUCLEOTIDE SEQUENCE [LARGE SCALE GENOMIC DNA]</scope>
    <source>
        <strain evidence="9 10">JC280</strain>
    </source>
</reference>
<keyword evidence="3" id="KW-0547">Nucleotide-binding</keyword>
<gene>
    <name evidence="9" type="ORF">A6X21_06530</name>
</gene>
<proteinExistence type="predicted"/>
<dbReference type="PANTHER" id="PTHR24345">
    <property type="entry name" value="SERINE/THREONINE-PROTEIN KINASE PLK"/>
    <property type="match status" value="1"/>
</dbReference>
<keyword evidence="1" id="KW-0723">Serine/threonine-protein kinase</keyword>
<protein>
    <submittedName>
        <fullName evidence="9">Uncharacterized protein</fullName>
    </submittedName>
</protein>
<sequence>MTILPQSTERPTDEARSSDDEPYGRVVFIDHQGTKLQRDLLRGSLLVGSAHGCNLRLRSNDVAPQHCLIFRDPHGLMVRDLGSSTGTLLNGQPIREMWLRGGDHLQVGGFELIVESNLADPAPPGWKLEDYLLVELLGSGGMSWLFGSRHATSGYKRAIKLLPSKYSQRMFDHFQREAKVGVGLVHPQIIRTERIVSWQNHWFIVLELFEGASLSELVELHGPLPWQLACHLIRQAALGAHYLHGAGIVHRDLKPGNLLVAYDGNLKIIDFGLALLQGEDLSHERVDGKSQILGTADYISPEQTRDSTQIDGRADVYSLGCVLYFLLTGQPLFSRKTVSEKVRAHRQEAPPPLHELLPELPASVQETLVAMLAKNVDDRPATAEEVANRLAPWSVRQPVEFDFPKLLRNRWVQAHRRLKEWVGRQQNALLDDSSDDLTNHDSESNGQKRSSSNRPVELAIFDAILRSQSPGVPRLKK</sequence>
<keyword evidence="10" id="KW-1185">Reference proteome</keyword>
<dbReference type="InterPro" id="IPR000719">
    <property type="entry name" value="Prot_kinase_dom"/>
</dbReference>
<dbReference type="PANTHER" id="PTHR24345:SF91">
    <property type="entry name" value="SERINE_THREONINE-PROTEIN KINASE PLK4"/>
    <property type="match status" value="1"/>
</dbReference>
<dbReference type="InterPro" id="IPR000253">
    <property type="entry name" value="FHA_dom"/>
</dbReference>
<dbReference type="SUPFAM" id="SSF56112">
    <property type="entry name" value="Protein kinase-like (PK-like)"/>
    <property type="match status" value="1"/>
</dbReference>
<feature type="region of interest" description="Disordered" evidence="6">
    <location>
        <begin position="1"/>
        <end position="23"/>
    </location>
</feature>
<dbReference type="Pfam" id="PF00498">
    <property type="entry name" value="FHA"/>
    <property type="match status" value="1"/>
</dbReference>
<feature type="domain" description="Protein kinase" evidence="8">
    <location>
        <begin position="131"/>
        <end position="394"/>
    </location>
</feature>
<evidence type="ECO:0000259" key="8">
    <source>
        <dbReference type="PROSITE" id="PS50011"/>
    </source>
</evidence>
<dbReference type="RefSeq" id="WP_068848885.1">
    <property type="nucleotide sequence ID" value="NZ_LYDR01000116.1"/>
</dbReference>
<keyword evidence="2" id="KW-0808">Transferase</keyword>
<dbReference type="OrthoDB" id="6111975at2"/>
<evidence type="ECO:0000256" key="1">
    <source>
        <dbReference type="ARBA" id="ARBA00022527"/>
    </source>
</evidence>
<dbReference type="CDD" id="cd14014">
    <property type="entry name" value="STKc_PknB_like"/>
    <property type="match status" value="1"/>
</dbReference>
<evidence type="ECO:0000313" key="10">
    <source>
        <dbReference type="Proteomes" id="UP000094828"/>
    </source>
</evidence>
<accession>A0A1C3E9U5</accession>
<evidence type="ECO:0000256" key="2">
    <source>
        <dbReference type="ARBA" id="ARBA00022679"/>
    </source>
</evidence>